<sequence length="206" mass="23338">MLLVAETTDNDLNNAANDAQVKGGRRTDEWSECITLIAQNEDRAAFTRLFRHFAPLMKAFAHSGSTLSANHADELVQEVMLKVWQKAGAFDPSKAAASTWVYTIARNCRTDLYRRLNKFDTSLTAEDMGYEAETEETFLLLHQQRNRERIKALLGDLPNEQSQILVKVYMEGKSHSEVSAELDIPLGTVKSRVRLAIQKLQIQIER</sequence>
<evidence type="ECO:0000256" key="3">
    <source>
        <dbReference type="ARBA" id="ARBA00023082"/>
    </source>
</evidence>
<feature type="domain" description="RNA polymerase sigma factor 70 region 4 type 2" evidence="6">
    <location>
        <begin position="148"/>
        <end position="200"/>
    </location>
</feature>
<dbReference type="EMBL" id="SHNO01000001">
    <property type="protein sequence ID" value="MCX2976970.1"/>
    <property type="molecule type" value="Genomic_DNA"/>
</dbReference>
<dbReference type="CDD" id="cd06171">
    <property type="entry name" value="Sigma70_r4"/>
    <property type="match status" value="1"/>
</dbReference>
<dbReference type="InterPro" id="IPR039425">
    <property type="entry name" value="RNA_pol_sigma-70-like"/>
</dbReference>
<dbReference type="SUPFAM" id="SSF88659">
    <property type="entry name" value="Sigma3 and sigma4 domains of RNA polymerase sigma factors"/>
    <property type="match status" value="1"/>
</dbReference>
<keyword evidence="2" id="KW-0805">Transcription regulation</keyword>
<dbReference type="InterPro" id="IPR007627">
    <property type="entry name" value="RNA_pol_sigma70_r2"/>
</dbReference>
<keyword evidence="3" id="KW-0731">Sigma factor</keyword>
<dbReference type="Proteomes" id="UP001143304">
    <property type="component" value="Unassembled WGS sequence"/>
</dbReference>
<keyword evidence="4" id="KW-0804">Transcription</keyword>
<evidence type="ECO:0000313" key="8">
    <source>
        <dbReference type="Proteomes" id="UP001143304"/>
    </source>
</evidence>
<organism evidence="7 8">
    <name type="scientific">Candidatus Marimicrobium litorale</name>
    <dbReference type="NCBI Taxonomy" id="2518991"/>
    <lineage>
        <taxon>Bacteria</taxon>
        <taxon>Pseudomonadati</taxon>
        <taxon>Pseudomonadota</taxon>
        <taxon>Gammaproteobacteria</taxon>
        <taxon>Cellvibrionales</taxon>
        <taxon>Halieaceae</taxon>
        <taxon>Marimicrobium</taxon>
    </lineage>
</organism>
<keyword evidence="8" id="KW-1185">Reference proteome</keyword>
<evidence type="ECO:0000256" key="2">
    <source>
        <dbReference type="ARBA" id="ARBA00023015"/>
    </source>
</evidence>
<dbReference type="PANTHER" id="PTHR43133">
    <property type="entry name" value="RNA POLYMERASE ECF-TYPE SIGMA FACTO"/>
    <property type="match status" value="1"/>
</dbReference>
<evidence type="ECO:0000259" key="5">
    <source>
        <dbReference type="Pfam" id="PF04542"/>
    </source>
</evidence>
<dbReference type="Pfam" id="PF08281">
    <property type="entry name" value="Sigma70_r4_2"/>
    <property type="match status" value="1"/>
</dbReference>
<dbReference type="Pfam" id="PF04542">
    <property type="entry name" value="Sigma70_r2"/>
    <property type="match status" value="1"/>
</dbReference>
<comment type="caution">
    <text evidence="7">The sequence shown here is derived from an EMBL/GenBank/DDBJ whole genome shotgun (WGS) entry which is preliminary data.</text>
</comment>
<dbReference type="Gene3D" id="1.10.10.10">
    <property type="entry name" value="Winged helix-like DNA-binding domain superfamily/Winged helix DNA-binding domain"/>
    <property type="match status" value="1"/>
</dbReference>
<dbReference type="PANTHER" id="PTHR43133:SF62">
    <property type="entry name" value="RNA POLYMERASE SIGMA FACTOR SIGZ"/>
    <property type="match status" value="1"/>
</dbReference>
<evidence type="ECO:0000256" key="1">
    <source>
        <dbReference type="ARBA" id="ARBA00010641"/>
    </source>
</evidence>
<comment type="similarity">
    <text evidence="1">Belongs to the sigma-70 factor family. ECF subfamily.</text>
</comment>
<protein>
    <submittedName>
        <fullName evidence="7">Sigma-70 family RNA polymerase sigma factor</fullName>
    </submittedName>
</protein>
<dbReference type="NCBIfam" id="TIGR02937">
    <property type="entry name" value="sigma70-ECF"/>
    <property type="match status" value="1"/>
</dbReference>
<name>A0ABT3T569_9GAMM</name>
<dbReference type="Gene3D" id="1.10.1740.10">
    <property type="match status" value="1"/>
</dbReference>
<dbReference type="InterPro" id="IPR014284">
    <property type="entry name" value="RNA_pol_sigma-70_dom"/>
</dbReference>
<gene>
    <name evidence="7" type="ORF">EYC82_06345</name>
</gene>
<evidence type="ECO:0000256" key="4">
    <source>
        <dbReference type="ARBA" id="ARBA00023163"/>
    </source>
</evidence>
<accession>A0ABT3T569</accession>
<dbReference type="SUPFAM" id="SSF88946">
    <property type="entry name" value="Sigma2 domain of RNA polymerase sigma factors"/>
    <property type="match status" value="1"/>
</dbReference>
<dbReference type="RefSeq" id="WP_279248711.1">
    <property type="nucleotide sequence ID" value="NZ_SHNO01000001.1"/>
</dbReference>
<dbReference type="InterPro" id="IPR013324">
    <property type="entry name" value="RNA_pol_sigma_r3/r4-like"/>
</dbReference>
<dbReference type="InterPro" id="IPR013325">
    <property type="entry name" value="RNA_pol_sigma_r2"/>
</dbReference>
<evidence type="ECO:0000313" key="7">
    <source>
        <dbReference type="EMBL" id="MCX2976970.1"/>
    </source>
</evidence>
<evidence type="ECO:0000259" key="6">
    <source>
        <dbReference type="Pfam" id="PF08281"/>
    </source>
</evidence>
<dbReference type="InterPro" id="IPR013249">
    <property type="entry name" value="RNA_pol_sigma70_r4_t2"/>
</dbReference>
<feature type="domain" description="RNA polymerase sigma-70 region 2" evidence="5">
    <location>
        <begin position="49"/>
        <end position="117"/>
    </location>
</feature>
<dbReference type="InterPro" id="IPR036388">
    <property type="entry name" value="WH-like_DNA-bd_sf"/>
</dbReference>
<proteinExistence type="inferred from homology"/>
<reference evidence="7" key="1">
    <citation type="submission" date="2019-02" db="EMBL/GenBank/DDBJ databases">
        <authorList>
            <person name="Li S.-H."/>
        </authorList>
    </citation>
    <scope>NUCLEOTIDE SEQUENCE</scope>
    <source>
        <strain evidence="7">IMCC11814</strain>
    </source>
</reference>